<comment type="similarity">
    <text evidence="1">Belongs to the outer membrane factor (OMF) (TC 1.B.17) family.</text>
</comment>
<dbReference type="EMBL" id="CP002209">
    <property type="protein sequence ID" value="ADN75852.1"/>
    <property type="molecule type" value="Genomic_DNA"/>
</dbReference>
<dbReference type="KEGG" id="fbl:Fbal_1648"/>
<dbReference type="Pfam" id="PF02321">
    <property type="entry name" value="OEP"/>
    <property type="match status" value="1"/>
</dbReference>
<dbReference type="PANTHER" id="PTHR30203:SF24">
    <property type="entry name" value="BLR4935 PROTEIN"/>
    <property type="match status" value="1"/>
</dbReference>
<protein>
    <submittedName>
        <fullName evidence="2">Outer membrane efflux protein</fullName>
    </submittedName>
</protein>
<dbReference type="STRING" id="550540.Fbal_1648"/>
<evidence type="ECO:0000313" key="2">
    <source>
        <dbReference type="EMBL" id="ADN75852.1"/>
    </source>
</evidence>
<dbReference type="AlphaFoldDB" id="E1SQQ4"/>
<dbReference type="RefSeq" id="WP_013345158.1">
    <property type="nucleotide sequence ID" value="NC_014541.1"/>
</dbReference>
<dbReference type="PANTHER" id="PTHR30203">
    <property type="entry name" value="OUTER MEMBRANE CATION EFFLUX PROTEIN"/>
    <property type="match status" value="1"/>
</dbReference>
<dbReference type="InterPro" id="IPR010131">
    <property type="entry name" value="MdtP/NodT-like"/>
</dbReference>
<evidence type="ECO:0000313" key="3">
    <source>
        <dbReference type="Proteomes" id="UP000006683"/>
    </source>
</evidence>
<evidence type="ECO:0000256" key="1">
    <source>
        <dbReference type="ARBA" id="ARBA00007613"/>
    </source>
</evidence>
<proteinExistence type="inferred from homology"/>
<dbReference type="GO" id="GO:0015562">
    <property type="term" value="F:efflux transmembrane transporter activity"/>
    <property type="evidence" value="ECO:0007669"/>
    <property type="project" value="InterPro"/>
</dbReference>
<sequence length="445" mass="49731">MFTKNRSRVPQFGSLKRLWRPQGNRCGGIALWLISAVGVVWGAPVRADTVSLSTVMEQTLLHHPQLQLFPHQQRIAEAQALQAGIRPNPNLSLSVENVLGSGEASGFSGAETTLAISQLIELGGKRQRRIELADAQQREMQQSYEQQRVEVLAEATRRYYRLLHVQTLLDWSERRMALEQDALQRIQARSRAGAVQQADVSGMALQLAESQLQHRQLQRQAELARYRLAAMWAAEPRFERAQGRLRQPKTVPALAAVLDAVNQAPQYLLLLEQGYAAAAQSRLAEANGQWDLNLGVGVKRDEASNDTGLVFSLDVPLQLSHPNQGNLLAARMAEQQLAQQQQLLRGELRVQLMAVYQSLQAQTDKVTALDHTLLPLAQQWLQQVQKAYQTGQQNVQSLLAAQSRQFDLERQRIDALHAIWLQLLELERLTGQALAPSSSSLETES</sequence>
<dbReference type="GeneID" id="67181856"/>
<accession>E1SQQ4</accession>
<reference evidence="2 3" key="1">
    <citation type="journal article" date="2010" name="Stand. Genomic Sci.">
        <title>Complete genome sequence of Ferrimonas balearica type strain (PAT).</title>
        <authorList>
            <person name="Nolan M."/>
            <person name="Sikorski J."/>
            <person name="Davenport K."/>
            <person name="Lucas S."/>
            <person name="Glavina Del Rio T."/>
            <person name="Tice H."/>
            <person name="Cheng J."/>
            <person name="Goodwin L."/>
            <person name="Pitluck S."/>
            <person name="Liolios K."/>
            <person name="Ivanova N."/>
            <person name="Mavromatis K."/>
            <person name="Ovchinnikova G."/>
            <person name="Pati A."/>
            <person name="Chen A."/>
            <person name="Palaniappan K."/>
            <person name="Land M."/>
            <person name="Hauser L."/>
            <person name="Chang Y."/>
            <person name="Jeffries C."/>
            <person name="Tapia R."/>
            <person name="Brettin T."/>
            <person name="Detter J."/>
            <person name="Han C."/>
            <person name="Yasawong M."/>
            <person name="Rohde M."/>
            <person name="Tindall B."/>
            <person name="Goker M."/>
            <person name="Woyke T."/>
            <person name="Bristow J."/>
            <person name="Eisen J."/>
            <person name="Markowitz V."/>
            <person name="Hugenholtz P."/>
            <person name="Kyrpides N."/>
            <person name="Klenk H."/>
            <person name="Lapidus A."/>
        </authorList>
    </citation>
    <scope>NUCLEOTIDE SEQUENCE [LARGE SCALE GENOMIC DNA]</scope>
    <source>
        <strain evidence="3">DSM 9799 / CCM 4581 / KCTC 23876 / PAT</strain>
    </source>
</reference>
<dbReference type="eggNOG" id="COG1538">
    <property type="taxonomic scope" value="Bacteria"/>
</dbReference>
<dbReference type="SUPFAM" id="SSF56954">
    <property type="entry name" value="Outer membrane efflux proteins (OEP)"/>
    <property type="match status" value="1"/>
</dbReference>
<name>E1SQQ4_FERBD</name>
<dbReference type="HOGENOM" id="CLU_012817_14_2_6"/>
<dbReference type="InterPro" id="IPR003423">
    <property type="entry name" value="OMP_efflux"/>
</dbReference>
<organism evidence="2 3">
    <name type="scientific">Ferrimonas balearica (strain DSM 9799 / CCM 4581 / KCTC 23876 / PAT)</name>
    <dbReference type="NCBI Taxonomy" id="550540"/>
    <lineage>
        <taxon>Bacteria</taxon>
        <taxon>Pseudomonadati</taxon>
        <taxon>Pseudomonadota</taxon>
        <taxon>Gammaproteobacteria</taxon>
        <taxon>Alteromonadales</taxon>
        <taxon>Ferrimonadaceae</taxon>
        <taxon>Ferrimonas</taxon>
    </lineage>
</organism>
<dbReference type="Proteomes" id="UP000006683">
    <property type="component" value="Chromosome"/>
</dbReference>
<gene>
    <name evidence="2" type="ordered locus">Fbal_1648</name>
</gene>
<dbReference type="Gene3D" id="1.20.1600.10">
    <property type="entry name" value="Outer membrane efflux proteins (OEP)"/>
    <property type="match status" value="1"/>
</dbReference>
<keyword evidence="3" id="KW-1185">Reference proteome</keyword>